<dbReference type="InterPro" id="IPR011008">
    <property type="entry name" value="Dimeric_a/b-barrel"/>
</dbReference>
<dbReference type="AlphaFoldDB" id="F8TUH8"/>
<proteinExistence type="predicted"/>
<name>F8TUH8_9GAMM</name>
<organism evidence="2">
    <name type="scientific">Lysobacter sp. ATCC 53042</name>
    <dbReference type="NCBI Taxonomy" id="324869"/>
    <lineage>
        <taxon>Bacteria</taxon>
        <taxon>Pseudomonadati</taxon>
        <taxon>Pseudomonadota</taxon>
        <taxon>Gammaproteobacteria</taxon>
        <taxon>Lysobacterales</taxon>
        <taxon>Lysobacteraceae</taxon>
        <taxon>Lysobacter</taxon>
    </lineage>
</organism>
<dbReference type="Pfam" id="PF03992">
    <property type="entry name" value="ABM"/>
    <property type="match status" value="1"/>
</dbReference>
<accession>F8TUH8</accession>
<dbReference type="SUPFAM" id="SSF54909">
    <property type="entry name" value="Dimeric alpha+beta barrel"/>
    <property type="match status" value="1"/>
</dbReference>
<dbReference type="EMBL" id="JF412274">
    <property type="protein sequence ID" value="AEH59090.1"/>
    <property type="molecule type" value="Genomic_DNA"/>
</dbReference>
<protein>
    <submittedName>
        <fullName evidence="2">NIPSNAP family protein</fullName>
    </submittedName>
</protein>
<sequence>MPPTDRDNVRLVEVRTYQLKPGHGERFVAAMADALPMVRASGMDVVAFVRSEHEHESYCLIRAYADREQLIAQQDAFYGSDAWRQGPRQALVDCLQDYLNTLLWLSPQSIEDLRSRNRLEND</sequence>
<dbReference type="InterPro" id="IPR007138">
    <property type="entry name" value="ABM_dom"/>
</dbReference>
<evidence type="ECO:0000259" key="1">
    <source>
        <dbReference type="Pfam" id="PF03992"/>
    </source>
</evidence>
<reference evidence="2" key="1">
    <citation type="journal article" date="2011" name="Chem. Biol.">
        <title>Identification and characterization of the lysobactin biosynthetic gene cluster reveals mechanistic insights into an unusual termination module architecture.</title>
        <authorList>
            <person name="Hou J."/>
            <person name="Robbel L."/>
            <person name="Marahiel M.A."/>
        </authorList>
    </citation>
    <scope>NUCLEOTIDE SEQUENCE</scope>
    <source>
        <strain evidence="2">ATCC 53042</strain>
    </source>
</reference>
<feature type="domain" description="ABM" evidence="1">
    <location>
        <begin position="12"/>
        <end position="71"/>
    </location>
</feature>
<evidence type="ECO:0000313" key="2">
    <source>
        <dbReference type="EMBL" id="AEH59090.1"/>
    </source>
</evidence>
<dbReference type="Gene3D" id="3.30.70.100">
    <property type="match status" value="1"/>
</dbReference>